<feature type="chain" id="PRO_5032664386" evidence="1">
    <location>
        <begin position="24"/>
        <end position="131"/>
    </location>
</feature>
<proteinExistence type="predicted"/>
<dbReference type="EMBL" id="CP065592">
    <property type="protein sequence ID" value="QPQ54868.1"/>
    <property type="molecule type" value="Genomic_DNA"/>
</dbReference>
<evidence type="ECO:0000313" key="3">
    <source>
        <dbReference type="Proteomes" id="UP000594873"/>
    </source>
</evidence>
<sequence length="131" mass="13687">MRKPGSSIRRSAAFFVMSGLTTACVPSVAEQAPAPAAPVVAAPIPANYGGLGTVIGRTAETLERAFGRPDLDVREGNARKLQFSSSLCVLDTYLYPPGGRGEPVVTHVDARRPDGSDFDRASCVAALGQAR</sequence>
<protein>
    <submittedName>
        <fullName evidence="2">Uncharacterized protein</fullName>
    </submittedName>
</protein>
<accession>A0A7T2GJ70</accession>
<gene>
    <name evidence="2" type="ORF">IC614_11195</name>
</gene>
<keyword evidence="3" id="KW-1185">Reference proteome</keyword>
<keyword evidence="1" id="KW-0732">Signal</keyword>
<dbReference type="RefSeq" id="WP_200971544.1">
    <property type="nucleotide sequence ID" value="NZ_CP065592.1"/>
</dbReference>
<dbReference type="PROSITE" id="PS51257">
    <property type="entry name" value="PROKAR_LIPOPROTEIN"/>
    <property type="match status" value="1"/>
</dbReference>
<organism evidence="2 3">
    <name type="scientific">Allosphingosinicella flava</name>
    <dbReference type="NCBI Taxonomy" id="2771430"/>
    <lineage>
        <taxon>Bacteria</taxon>
        <taxon>Pseudomonadati</taxon>
        <taxon>Pseudomonadota</taxon>
        <taxon>Alphaproteobacteria</taxon>
        <taxon>Sphingomonadales</taxon>
        <taxon>Sphingomonadaceae</taxon>
        <taxon>Allosphingosinicella</taxon>
    </lineage>
</organism>
<dbReference type="AlphaFoldDB" id="A0A7T2GJ70"/>
<evidence type="ECO:0000313" key="2">
    <source>
        <dbReference type="EMBL" id="QPQ54868.1"/>
    </source>
</evidence>
<feature type="signal peptide" evidence="1">
    <location>
        <begin position="1"/>
        <end position="23"/>
    </location>
</feature>
<reference evidence="2 3" key="1">
    <citation type="submission" date="2020-11" db="EMBL/GenBank/DDBJ databases">
        <title>Genome seq and assembly of Sphingosinicella sp.</title>
        <authorList>
            <person name="Chhetri G."/>
        </authorList>
    </citation>
    <scope>NUCLEOTIDE SEQUENCE [LARGE SCALE GENOMIC DNA]</scope>
    <source>
        <strain evidence="2 3">UDD2</strain>
    </source>
</reference>
<dbReference type="Proteomes" id="UP000594873">
    <property type="component" value="Chromosome"/>
</dbReference>
<evidence type="ECO:0000256" key="1">
    <source>
        <dbReference type="SAM" id="SignalP"/>
    </source>
</evidence>
<dbReference type="KEGG" id="sflv:IC614_11195"/>
<name>A0A7T2GJ70_9SPHN</name>